<comment type="catalytic activity">
    <reaction evidence="1">
        <text>1,6-anhydro-N-acetyl-beta-muramate + ATP + H2O = N-acetyl-D-muramate 6-phosphate + ADP + H(+)</text>
        <dbReference type="Rhea" id="RHEA:24952"/>
        <dbReference type="ChEBI" id="CHEBI:15377"/>
        <dbReference type="ChEBI" id="CHEBI:15378"/>
        <dbReference type="ChEBI" id="CHEBI:30616"/>
        <dbReference type="ChEBI" id="CHEBI:58690"/>
        <dbReference type="ChEBI" id="CHEBI:58722"/>
        <dbReference type="ChEBI" id="CHEBI:456216"/>
        <dbReference type="EC" id="2.7.1.170"/>
    </reaction>
</comment>
<accession>A0A368LIQ1</accession>
<protein>
    <recommendedName>
        <fullName evidence="1">Anhydro-N-acetylmuramic acid kinase</fullName>
        <ecNumber evidence="1">2.7.1.170</ecNumber>
    </recommendedName>
    <alternativeName>
        <fullName evidence="1">AnhMurNAc kinase</fullName>
    </alternativeName>
</protein>
<dbReference type="GeneID" id="303189993"/>
<dbReference type="CDD" id="cd24050">
    <property type="entry name" value="ASKHA_NBD_ANMK"/>
    <property type="match status" value="1"/>
</dbReference>
<dbReference type="GO" id="GO:0097175">
    <property type="term" value="P:1,6-anhydro-N-acetyl-beta-muramic acid catabolic process"/>
    <property type="evidence" value="ECO:0007669"/>
    <property type="project" value="UniProtKB-UniRule"/>
</dbReference>
<dbReference type="InterPro" id="IPR043129">
    <property type="entry name" value="ATPase_NBD"/>
</dbReference>
<evidence type="ECO:0000313" key="3">
    <source>
        <dbReference type="Proteomes" id="UP000252479"/>
    </source>
</evidence>
<dbReference type="AlphaFoldDB" id="A0A368LIQ1"/>
<comment type="pathway">
    <text evidence="1">Cell wall biogenesis; peptidoglycan recycling.</text>
</comment>
<evidence type="ECO:0000256" key="1">
    <source>
        <dbReference type="HAMAP-Rule" id="MF_01270"/>
    </source>
</evidence>
<name>A0A368LIQ1_9VIBR</name>
<keyword evidence="1" id="KW-0119">Carbohydrate metabolism</keyword>
<dbReference type="Gene3D" id="3.30.420.40">
    <property type="match status" value="2"/>
</dbReference>
<keyword evidence="1 2" id="KW-0418">Kinase</keyword>
<dbReference type="GO" id="GO:0016301">
    <property type="term" value="F:kinase activity"/>
    <property type="evidence" value="ECO:0007669"/>
    <property type="project" value="UniProtKB-KW"/>
</dbReference>
<proteinExistence type="inferred from homology"/>
<sequence>MEKYIGIMSGTSLDGVDTALVETDGKAIRLLEHDFFAMPDDLKKSVLDVCIGQQTNLVNIGEIDHRLGQVFANAVSQLLTKTKTPPSDIKAIGSHGQTVFHAPDGPYPFTMQLGDANIIAAQTGITTVADFRRKDIALGGQGAPLVPAFHQALFDHLDNHIIILNIGGIANISIIDGDKTSGYDTGPGNMLMDAWMQKHFNQPYDKDAKIASSGEINLDLLSELLNEDYLHQPAPKSTGRELFNLPWLEKKLHGTNLSSIDVLTTLTEFTAVAIANDIRKLTRINTINELLACGGGASNPLLMERLQHHLHDWQIGNTMKYGINADFMEAMAFAWLAHQTINHLPGNLPAATGASRLAVLGAIYLAN</sequence>
<dbReference type="RefSeq" id="WP_086960208.1">
    <property type="nucleotide sequence ID" value="NZ_AP018681.1"/>
</dbReference>
<dbReference type="InterPro" id="IPR005338">
    <property type="entry name" value="Anhydro_N_Ac-Mur_kinase"/>
</dbReference>
<dbReference type="UniPathway" id="UPA00343"/>
<dbReference type="GO" id="GO:0006040">
    <property type="term" value="P:amino sugar metabolic process"/>
    <property type="evidence" value="ECO:0007669"/>
    <property type="project" value="InterPro"/>
</dbReference>
<dbReference type="EC" id="2.7.1.170" evidence="1"/>
<comment type="pathway">
    <text evidence="1">Amino-sugar metabolism; 1,6-anhydro-N-acetylmuramate degradation.</text>
</comment>
<dbReference type="PANTHER" id="PTHR30605:SF0">
    <property type="entry name" value="ANHYDRO-N-ACETYLMURAMIC ACID KINASE"/>
    <property type="match status" value="1"/>
</dbReference>
<dbReference type="GO" id="GO:0005524">
    <property type="term" value="F:ATP binding"/>
    <property type="evidence" value="ECO:0007669"/>
    <property type="project" value="UniProtKB-UniRule"/>
</dbReference>
<keyword evidence="3" id="KW-1185">Reference proteome</keyword>
<dbReference type="OrthoDB" id="9763949at2"/>
<dbReference type="NCBIfam" id="NF007139">
    <property type="entry name" value="PRK09585.1-3"/>
    <property type="match status" value="1"/>
</dbReference>
<gene>
    <name evidence="1" type="primary">anmK</name>
    <name evidence="2" type="ORF">CIK83_13790</name>
</gene>
<reference evidence="2 3" key="1">
    <citation type="journal article" date="2017" name="Elife">
        <title>Extensive horizontal gene transfer in cheese-associated bacteria.</title>
        <authorList>
            <person name="Bonham K.S."/>
            <person name="Wolfe B.E."/>
            <person name="Dutton R.J."/>
        </authorList>
    </citation>
    <scope>NUCLEOTIDE SEQUENCE [LARGE SCALE GENOMIC DNA]</scope>
    <source>
        <strain evidence="2 3">JB196</strain>
    </source>
</reference>
<feature type="binding site" evidence="1">
    <location>
        <begin position="10"/>
        <end position="17"/>
    </location>
    <ligand>
        <name>ATP</name>
        <dbReference type="ChEBI" id="CHEBI:30616"/>
    </ligand>
</feature>
<keyword evidence="1" id="KW-0547">Nucleotide-binding</keyword>
<dbReference type="UniPathway" id="UPA00544"/>
<dbReference type="EMBL" id="QPGL01000002">
    <property type="protein sequence ID" value="RCS70495.1"/>
    <property type="molecule type" value="Genomic_DNA"/>
</dbReference>
<organism evidence="2 3">
    <name type="scientific">Vibrio casei</name>
    <dbReference type="NCBI Taxonomy" id="673372"/>
    <lineage>
        <taxon>Bacteria</taxon>
        <taxon>Pseudomonadati</taxon>
        <taxon>Pseudomonadota</taxon>
        <taxon>Gammaproteobacteria</taxon>
        <taxon>Vibrionales</taxon>
        <taxon>Vibrionaceae</taxon>
        <taxon>Vibrio</taxon>
    </lineage>
</organism>
<evidence type="ECO:0000313" key="2">
    <source>
        <dbReference type="EMBL" id="RCS70495.1"/>
    </source>
</evidence>
<dbReference type="GO" id="GO:0009254">
    <property type="term" value="P:peptidoglycan turnover"/>
    <property type="evidence" value="ECO:0007669"/>
    <property type="project" value="UniProtKB-UniRule"/>
</dbReference>
<dbReference type="PANTHER" id="PTHR30605">
    <property type="entry name" value="ANHYDRO-N-ACETYLMURAMIC ACID KINASE"/>
    <property type="match status" value="1"/>
</dbReference>
<dbReference type="Pfam" id="PF03702">
    <property type="entry name" value="AnmK"/>
    <property type="match status" value="1"/>
</dbReference>
<comment type="caution">
    <text evidence="2">The sequence shown here is derived from an EMBL/GenBank/DDBJ whole genome shotgun (WGS) entry which is preliminary data.</text>
</comment>
<dbReference type="SUPFAM" id="SSF53067">
    <property type="entry name" value="Actin-like ATPase domain"/>
    <property type="match status" value="1"/>
</dbReference>
<comment type="function">
    <text evidence="1">Catalyzes the specific phosphorylation of 1,6-anhydro-N-acetylmuramic acid (anhMurNAc) with the simultaneous cleavage of the 1,6-anhydro ring, generating MurNAc-6-P. Is required for the utilization of anhMurNAc either imported from the medium or derived from its own cell wall murein, and thus plays a role in cell wall recycling.</text>
</comment>
<dbReference type="GO" id="GO:0016773">
    <property type="term" value="F:phosphotransferase activity, alcohol group as acceptor"/>
    <property type="evidence" value="ECO:0007669"/>
    <property type="project" value="UniProtKB-UniRule"/>
</dbReference>
<dbReference type="HAMAP" id="MF_01270">
    <property type="entry name" value="AnhMurNAc_kinase"/>
    <property type="match status" value="1"/>
</dbReference>
<keyword evidence="1 2" id="KW-0808">Transferase</keyword>
<dbReference type="NCBIfam" id="NF007148">
    <property type="entry name" value="PRK09585.3-2"/>
    <property type="match status" value="1"/>
</dbReference>
<dbReference type="Proteomes" id="UP000252479">
    <property type="component" value="Unassembled WGS sequence"/>
</dbReference>
<comment type="similarity">
    <text evidence="1">Belongs to the anhydro-N-acetylmuramic acid kinase family.</text>
</comment>
<keyword evidence="1" id="KW-0067">ATP-binding</keyword>